<dbReference type="InterPro" id="IPR005135">
    <property type="entry name" value="Endo/exonuclease/phosphatase"/>
</dbReference>
<dbReference type="GO" id="GO:0003824">
    <property type="term" value="F:catalytic activity"/>
    <property type="evidence" value="ECO:0007669"/>
    <property type="project" value="InterPro"/>
</dbReference>
<name>A0A4Y2U5A7_ARAVE</name>
<accession>A0A4Y2U5A7</accession>
<sequence length="264" mass="29780">MQQDSQLNILPPAPKDTADIEVVTTIDTATIETQTDPEEMKLTYAEATNKPNTSKPNTLLLYPNKDSEEMNLVKFLKIGSDFQIKDVRKLQTVDCPSQQDVDKILGRIGNNPSLQEKIKPIRIKKHLTKCIVFGLEPEFTKEQMEASLSQSFGGVHEDLKVLFPIKGRTALKIQTEQGPLAVISAYSSPYNNIMETLQELDCILTNLGDGRFLIYPDLNAYSRAWGYDNEDTRGAQVEDFLLAQQFCLLNETNSPHKFEHCGRK</sequence>
<evidence type="ECO:0000313" key="3">
    <source>
        <dbReference type="Proteomes" id="UP000499080"/>
    </source>
</evidence>
<keyword evidence="3" id="KW-1185">Reference proteome</keyword>
<feature type="domain" description="Endonuclease/exonuclease/phosphatase" evidence="1">
    <location>
        <begin position="181"/>
        <end position="259"/>
    </location>
</feature>
<dbReference type="InterPro" id="IPR036691">
    <property type="entry name" value="Endo/exonu/phosph_ase_sf"/>
</dbReference>
<dbReference type="OrthoDB" id="6432697at2759"/>
<evidence type="ECO:0000259" key="1">
    <source>
        <dbReference type="Pfam" id="PF14529"/>
    </source>
</evidence>
<dbReference type="SUPFAM" id="SSF56219">
    <property type="entry name" value="DNase I-like"/>
    <property type="match status" value="1"/>
</dbReference>
<protein>
    <recommendedName>
        <fullName evidence="1">Endonuclease/exonuclease/phosphatase domain-containing protein</fullName>
    </recommendedName>
</protein>
<comment type="caution">
    <text evidence="2">The sequence shown here is derived from an EMBL/GenBank/DDBJ whole genome shotgun (WGS) entry which is preliminary data.</text>
</comment>
<reference evidence="2 3" key="1">
    <citation type="journal article" date="2019" name="Sci. Rep.">
        <title>Orb-weaving spider Araneus ventricosus genome elucidates the spidroin gene catalogue.</title>
        <authorList>
            <person name="Kono N."/>
            <person name="Nakamura H."/>
            <person name="Ohtoshi R."/>
            <person name="Moran D.A.P."/>
            <person name="Shinohara A."/>
            <person name="Yoshida Y."/>
            <person name="Fujiwara M."/>
            <person name="Mori M."/>
            <person name="Tomita M."/>
            <person name="Arakawa K."/>
        </authorList>
    </citation>
    <scope>NUCLEOTIDE SEQUENCE [LARGE SCALE GENOMIC DNA]</scope>
</reference>
<organism evidence="2 3">
    <name type="scientific">Araneus ventricosus</name>
    <name type="common">Orbweaver spider</name>
    <name type="synonym">Epeira ventricosa</name>
    <dbReference type="NCBI Taxonomy" id="182803"/>
    <lineage>
        <taxon>Eukaryota</taxon>
        <taxon>Metazoa</taxon>
        <taxon>Ecdysozoa</taxon>
        <taxon>Arthropoda</taxon>
        <taxon>Chelicerata</taxon>
        <taxon>Arachnida</taxon>
        <taxon>Araneae</taxon>
        <taxon>Araneomorphae</taxon>
        <taxon>Entelegynae</taxon>
        <taxon>Araneoidea</taxon>
        <taxon>Araneidae</taxon>
        <taxon>Araneus</taxon>
    </lineage>
</organism>
<dbReference type="AlphaFoldDB" id="A0A4Y2U5A7"/>
<dbReference type="Gene3D" id="3.60.10.10">
    <property type="entry name" value="Endonuclease/exonuclease/phosphatase"/>
    <property type="match status" value="1"/>
</dbReference>
<proteinExistence type="predicted"/>
<dbReference type="Proteomes" id="UP000499080">
    <property type="component" value="Unassembled WGS sequence"/>
</dbReference>
<gene>
    <name evidence="2" type="ORF">AVEN_74087_1</name>
</gene>
<dbReference type="Pfam" id="PF14529">
    <property type="entry name" value="Exo_endo_phos_2"/>
    <property type="match status" value="1"/>
</dbReference>
<evidence type="ECO:0000313" key="2">
    <source>
        <dbReference type="EMBL" id="GBO06866.1"/>
    </source>
</evidence>
<dbReference type="EMBL" id="BGPR01033068">
    <property type="protein sequence ID" value="GBO06866.1"/>
    <property type="molecule type" value="Genomic_DNA"/>
</dbReference>